<evidence type="ECO:0000313" key="3">
    <source>
        <dbReference type="Proteomes" id="UP001586593"/>
    </source>
</evidence>
<feature type="region of interest" description="Disordered" evidence="1">
    <location>
        <begin position="76"/>
        <end position="99"/>
    </location>
</feature>
<accession>A0ABR3VH66</accession>
<dbReference type="Proteomes" id="UP001586593">
    <property type="component" value="Unassembled WGS sequence"/>
</dbReference>
<evidence type="ECO:0000313" key="2">
    <source>
        <dbReference type="EMBL" id="KAL1841129.1"/>
    </source>
</evidence>
<reference evidence="2 3" key="1">
    <citation type="journal article" date="2024" name="Commun. Biol.">
        <title>Comparative genomic analysis of thermophilic fungi reveals convergent evolutionary adaptations and gene losses.</title>
        <authorList>
            <person name="Steindorff A.S."/>
            <person name="Aguilar-Pontes M.V."/>
            <person name="Robinson A.J."/>
            <person name="Andreopoulos B."/>
            <person name="LaButti K."/>
            <person name="Kuo A."/>
            <person name="Mondo S."/>
            <person name="Riley R."/>
            <person name="Otillar R."/>
            <person name="Haridas S."/>
            <person name="Lipzen A."/>
            <person name="Grimwood J."/>
            <person name="Schmutz J."/>
            <person name="Clum A."/>
            <person name="Reid I.D."/>
            <person name="Moisan M.C."/>
            <person name="Butler G."/>
            <person name="Nguyen T.T.M."/>
            <person name="Dewar K."/>
            <person name="Conant G."/>
            <person name="Drula E."/>
            <person name="Henrissat B."/>
            <person name="Hansel C."/>
            <person name="Singer S."/>
            <person name="Hutchinson M.I."/>
            <person name="de Vries R.P."/>
            <person name="Natvig D.O."/>
            <person name="Powell A.J."/>
            <person name="Tsang A."/>
            <person name="Grigoriev I.V."/>
        </authorList>
    </citation>
    <scope>NUCLEOTIDE SEQUENCE [LARGE SCALE GENOMIC DNA]</scope>
    <source>
        <strain evidence="2 3">ATCC 24622</strain>
    </source>
</reference>
<comment type="caution">
    <text evidence="2">The sequence shown here is derived from an EMBL/GenBank/DDBJ whole genome shotgun (WGS) entry which is preliminary data.</text>
</comment>
<organism evidence="2 3">
    <name type="scientific">Phialemonium thermophilum</name>
    <dbReference type="NCBI Taxonomy" id="223376"/>
    <lineage>
        <taxon>Eukaryota</taxon>
        <taxon>Fungi</taxon>
        <taxon>Dikarya</taxon>
        <taxon>Ascomycota</taxon>
        <taxon>Pezizomycotina</taxon>
        <taxon>Sordariomycetes</taxon>
        <taxon>Sordariomycetidae</taxon>
        <taxon>Cephalothecales</taxon>
        <taxon>Cephalothecaceae</taxon>
        <taxon>Phialemonium</taxon>
    </lineage>
</organism>
<name>A0ABR3VH66_9PEZI</name>
<keyword evidence="3" id="KW-1185">Reference proteome</keyword>
<proteinExistence type="predicted"/>
<protein>
    <submittedName>
        <fullName evidence="2">Uncharacterized protein</fullName>
    </submittedName>
</protein>
<evidence type="ECO:0000256" key="1">
    <source>
        <dbReference type="SAM" id="MobiDB-lite"/>
    </source>
</evidence>
<gene>
    <name evidence="2" type="ORF">VTK73DRAFT_3586</name>
</gene>
<sequence length="159" mass="17729">MYVKRRAGPTYSPILHISRDLSPQLDIYTHGATVQTGSKRTVGSTQGGLGHGVQQSSRASLLRLPVPSCKTVDSLLPRQSQSTRQRELRVRPGQTTGGKVSRRTLIACRHRGLAWLWTTSASRRENVHQRWLGQAGMGGHGRHVESDFFDYCMLEACEF</sequence>
<dbReference type="EMBL" id="JAZHXJ010002115">
    <property type="protein sequence ID" value="KAL1841129.1"/>
    <property type="molecule type" value="Genomic_DNA"/>
</dbReference>